<evidence type="ECO:0000313" key="5">
    <source>
        <dbReference type="Proteomes" id="UP000596660"/>
    </source>
</evidence>
<evidence type="ECO:0000256" key="1">
    <source>
        <dbReference type="SAM" id="MobiDB-lite"/>
    </source>
</evidence>
<reference evidence="4" key="1">
    <citation type="journal article" date="2017" name="Nature">
        <title>The genome of Chenopodium quinoa.</title>
        <authorList>
            <person name="Jarvis D.E."/>
            <person name="Ho Y.S."/>
            <person name="Lightfoot D.J."/>
            <person name="Schmoeckel S.M."/>
            <person name="Li B."/>
            <person name="Borm T.J.A."/>
            <person name="Ohyanagi H."/>
            <person name="Mineta K."/>
            <person name="Michell C.T."/>
            <person name="Saber N."/>
            <person name="Kharbatia N.M."/>
            <person name="Rupper R.R."/>
            <person name="Sharp A.R."/>
            <person name="Dally N."/>
            <person name="Boughton B.A."/>
            <person name="Woo Y.H."/>
            <person name="Gao G."/>
            <person name="Schijlen E.G.W.M."/>
            <person name="Guo X."/>
            <person name="Momin A.A."/>
            <person name="Negrao S."/>
            <person name="Al-Babili S."/>
            <person name="Gehring C."/>
            <person name="Roessner U."/>
            <person name="Jung C."/>
            <person name="Murphy K."/>
            <person name="Arold S.T."/>
            <person name="Gojobori T."/>
            <person name="van der Linden C.G."/>
            <person name="van Loo E.N."/>
            <person name="Jellen E.N."/>
            <person name="Maughan P.J."/>
            <person name="Tester M."/>
        </authorList>
    </citation>
    <scope>NUCLEOTIDE SEQUENCE [LARGE SCALE GENOMIC DNA]</scope>
    <source>
        <strain evidence="4">cv. PI 614886</strain>
    </source>
</reference>
<accession>A0A803L9X2</accession>
<keyword evidence="2" id="KW-1133">Transmembrane helix</keyword>
<dbReference type="Gramene" id="AUR62008661-RA">
    <property type="protein sequence ID" value="AUR62008661-RA:cds"/>
    <property type="gene ID" value="AUR62008661"/>
</dbReference>
<name>A0A803L9X2_CHEQI</name>
<feature type="transmembrane region" description="Helical" evidence="2">
    <location>
        <begin position="12"/>
        <end position="37"/>
    </location>
</feature>
<proteinExistence type="predicted"/>
<dbReference type="EnsemblPlants" id="AUR62008661-RA">
    <property type="protein sequence ID" value="AUR62008661-RA:cds"/>
    <property type="gene ID" value="AUR62008661"/>
</dbReference>
<evidence type="ECO:0000259" key="3">
    <source>
        <dbReference type="Pfam" id="PF12776"/>
    </source>
</evidence>
<keyword evidence="2" id="KW-0812">Transmembrane</keyword>
<dbReference type="Pfam" id="PF12776">
    <property type="entry name" value="Myb_DNA-bind_3"/>
    <property type="match status" value="1"/>
</dbReference>
<keyword evidence="2" id="KW-0472">Membrane</keyword>
<feature type="compositionally biased region" description="Polar residues" evidence="1">
    <location>
        <begin position="173"/>
        <end position="183"/>
    </location>
</feature>
<evidence type="ECO:0000313" key="4">
    <source>
        <dbReference type="EnsemblPlants" id="AUR62008661-RA:cds"/>
    </source>
</evidence>
<feature type="compositionally biased region" description="Basic residues" evidence="1">
    <location>
        <begin position="184"/>
        <end position="201"/>
    </location>
</feature>
<protein>
    <recommendedName>
        <fullName evidence="3">Myb/SANT-like domain-containing protein</fullName>
    </recommendedName>
</protein>
<evidence type="ECO:0000256" key="2">
    <source>
        <dbReference type="SAM" id="Phobius"/>
    </source>
</evidence>
<dbReference type="PANTHER" id="PTHR46250:SF15">
    <property type="entry name" value="OS01G0523800 PROTEIN"/>
    <property type="match status" value="1"/>
</dbReference>
<reference evidence="4" key="2">
    <citation type="submission" date="2021-03" db="UniProtKB">
        <authorList>
            <consortium name="EnsemblPlants"/>
        </authorList>
    </citation>
    <scope>IDENTIFICATION</scope>
</reference>
<dbReference type="InterPro" id="IPR024752">
    <property type="entry name" value="Myb/SANT-like_dom"/>
</dbReference>
<sequence>MLCWTYNNFLYVLQLNILFVNFIFIYVQCYFDMIIWFKCFSRMDESSASGGGKGKNKRFWTALEDKVLVEALSELVVDPHWKCENGFRSGYMVRLEEIIGKALLGCGLKAMPYIDSRLKTLGAKFRAISTMLNTSGFVWDDSKKMVSVDRAVYDEFCKVTLDSSDDEGVAASGNGTQIVTSPPSKKKMKTEKSSKRNKKGKGGGGSNDLASLQAFMKDMNVHLSTMANVMARTDDREQRADEKSKN</sequence>
<feature type="region of interest" description="Disordered" evidence="1">
    <location>
        <begin position="166"/>
        <end position="211"/>
    </location>
</feature>
<organism evidence="4 5">
    <name type="scientific">Chenopodium quinoa</name>
    <name type="common">Quinoa</name>
    <dbReference type="NCBI Taxonomy" id="63459"/>
    <lineage>
        <taxon>Eukaryota</taxon>
        <taxon>Viridiplantae</taxon>
        <taxon>Streptophyta</taxon>
        <taxon>Embryophyta</taxon>
        <taxon>Tracheophyta</taxon>
        <taxon>Spermatophyta</taxon>
        <taxon>Magnoliopsida</taxon>
        <taxon>eudicotyledons</taxon>
        <taxon>Gunneridae</taxon>
        <taxon>Pentapetalae</taxon>
        <taxon>Caryophyllales</taxon>
        <taxon>Chenopodiaceae</taxon>
        <taxon>Chenopodioideae</taxon>
        <taxon>Atripliceae</taxon>
        <taxon>Chenopodium</taxon>
    </lineage>
</organism>
<dbReference type="AlphaFoldDB" id="A0A803L9X2"/>
<keyword evidence="5" id="KW-1185">Reference proteome</keyword>
<dbReference type="Proteomes" id="UP000596660">
    <property type="component" value="Unplaced"/>
</dbReference>
<dbReference type="PANTHER" id="PTHR46250">
    <property type="entry name" value="MYB/SANT-LIKE DNA-BINDING DOMAIN PROTEIN-RELATED"/>
    <property type="match status" value="1"/>
</dbReference>
<feature type="domain" description="Myb/SANT-like" evidence="3">
    <location>
        <begin position="60"/>
        <end position="155"/>
    </location>
</feature>